<evidence type="ECO:0000256" key="3">
    <source>
        <dbReference type="ARBA" id="ARBA00023004"/>
    </source>
</evidence>
<gene>
    <name evidence="6" type="ORF">H6A01_04465</name>
</gene>
<dbReference type="NCBIfam" id="TIGR00241">
    <property type="entry name" value="CoA_E_activ"/>
    <property type="match status" value="1"/>
</dbReference>
<dbReference type="InterPro" id="IPR008275">
    <property type="entry name" value="CoA_E_activase_dom"/>
</dbReference>
<dbReference type="Gene3D" id="3.30.420.40">
    <property type="match status" value="2"/>
</dbReference>
<evidence type="ECO:0000313" key="7">
    <source>
        <dbReference type="Proteomes" id="UP000707138"/>
    </source>
</evidence>
<dbReference type="InterPro" id="IPR043129">
    <property type="entry name" value="ATPase_NBD"/>
</dbReference>
<dbReference type="RefSeq" id="WP_205087676.1">
    <property type="nucleotide sequence ID" value="NZ_JACJLA010000006.1"/>
</dbReference>
<comment type="cofactor">
    <cofactor evidence="1">
        <name>[4Fe-4S] cluster</name>
        <dbReference type="ChEBI" id="CHEBI:49883"/>
    </cofactor>
</comment>
<dbReference type="Proteomes" id="UP000707138">
    <property type="component" value="Unassembled WGS sequence"/>
</dbReference>
<keyword evidence="3" id="KW-0408">Iron</keyword>
<evidence type="ECO:0000313" key="6">
    <source>
        <dbReference type="EMBL" id="MBM6912576.1"/>
    </source>
</evidence>
<proteinExistence type="predicted"/>
<sequence>MQDAVTVQQDANRTEVKRGLSTSAALPLVQAAGIGVDIGSTWAKAVAVDGAGTLMASVCLPTGWSSKEALKAIQQALAEQGILVDEAPLVATGYGREAVANAAKRVTEITCHACGAAALFPEETLTIIDIGGQDTKVIACRDGRVEEFYMNDKCSAGTGRFLEIMAQRLDVSVGELDHIARTHTEELSISAMCTVFAESEVISLIGGGASKENIAWGVLQSVVKKVSQEFAKLSEVQGQVVLTGGLCDSAYFIELVANALGRTVVSSPEARLAGAYGAALIAKDLKKK</sequence>
<dbReference type="Pfam" id="PF01869">
    <property type="entry name" value="BcrAD_BadFG"/>
    <property type="match status" value="1"/>
</dbReference>
<evidence type="ECO:0000256" key="4">
    <source>
        <dbReference type="ARBA" id="ARBA00023014"/>
    </source>
</evidence>
<dbReference type="PANTHER" id="PTHR32329:SF2">
    <property type="entry name" value="BIFUNCTIONAL PROTEIN [INCLUDES 2-HYDROXYACYL-COA DEHYDRATASE (N-TER) AND ITS ACTIVATOR DOMAIN (C_TERM)"/>
    <property type="match status" value="1"/>
</dbReference>
<comment type="caution">
    <text evidence="6">The sequence shown here is derived from an EMBL/GenBank/DDBJ whole genome shotgun (WGS) entry which is preliminary data.</text>
</comment>
<reference evidence="6 7" key="1">
    <citation type="journal article" date="2021" name="Sci. Rep.">
        <title>The distribution of antibiotic resistance genes in chicken gut microbiota commensals.</title>
        <authorList>
            <person name="Juricova H."/>
            <person name="Matiasovicova J."/>
            <person name="Kubasova T."/>
            <person name="Cejkova D."/>
            <person name="Rychlik I."/>
        </authorList>
    </citation>
    <scope>NUCLEOTIDE SEQUENCE [LARGE SCALE GENOMIC DNA]</scope>
    <source>
        <strain evidence="6 7">An537</strain>
    </source>
</reference>
<evidence type="ECO:0000256" key="2">
    <source>
        <dbReference type="ARBA" id="ARBA00022723"/>
    </source>
</evidence>
<dbReference type="EMBL" id="JACJLA010000006">
    <property type="protein sequence ID" value="MBM6912576.1"/>
    <property type="molecule type" value="Genomic_DNA"/>
</dbReference>
<organism evidence="6 7">
    <name type="scientific">Veillonella magna</name>
    <dbReference type="NCBI Taxonomy" id="464322"/>
    <lineage>
        <taxon>Bacteria</taxon>
        <taxon>Bacillati</taxon>
        <taxon>Bacillota</taxon>
        <taxon>Negativicutes</taxon>
        <taxon>Veillonellales</taxon>
        <taxon>Veillonellaceae</taxon>
        <taxon>Veillonella</taxon>
    </lineage>
</organism>
<keyword evidence="2" id="KW-0479">Metal-binding</keyword>
<protein>
    <submittedName>
        <fullName evidence="6">CoA activase</fullName>
    </submittedName>
</protein>
<accession>A0ABS2GEI6</accession>
<name>A0ABS2GEI6_9FIRM</name>
<evidence type="ECO:0000256" key="1">
    <source>
        <dbReference type="ARBA" id="ARBA00001966"/>
    </source>
</evidence>
<keyword evidence="7" id="KW-1185">Reference proteome</keyword>
<dbReference type="InterPro" id="IPR002731">
    <property type="entry name" value="ATPase_BadF"/>
</dbReference>
<dbReference type="CDD" id="cd24036">
    <property type="entry name" value="ASKHA_NBD_BcrAD_BadFG_HgdC_HadI"/>
    <property type="match status" value="1"/>
</dbReference>
<feature type="domain" description="ATPase BadF/BadG/BcrA/BcrD type" evidence="5">
    <location>
        <begin position="34"/>
        <end position="282"/>
    </location>
</feature>
<evidence type="ECO:0000259" key="5">
    <source>
        <dbReference type="Pfam" id="PF01869"/>
    </source>
</evidence>
<dbReference type="InterPro" id="IPR051805">
    <property type="entry name" value="Dehydratase_Activator_Redct"/>
</dbReference>
<dbReference type="PANTHER" id="PTHR32329">
    <property type="entry name" value="BIFUNCTIONAL PROTEIN [INCLUDES 2-HYDROXYACYL-COA DEHYDRATASE (N-TER) AND ITS ACTIVATOR DOMAIN (C_TERM)-RELATED"/>
    <property type="match status" value="1"/>
</dbReference>
<dbReference type="SUPFAM" id="SSF53067">
    <property type="entry name" value="Actin-like ATPase domain"/>
    <property type="match status" value="1"/>
</dbReference>
<keyword evidence="4" id="KW-0411">Iron-sulfur</keyword>